<feature type="domain" description="Tail specific protease" evidence="2">
    <location>
        <begin position="310"/>
        <end position="393"/>
    </location>
</feature>
<sequence length="426" mass="46955">MNVMRLTCWVGRLLALVGVIATPLGAQTLEPEQVVAWREDLVSFEQSLRKRHIDLFHQLPESDFNNRVRQLRDRLPNISEVGILRELMCLTAAIGDGHTQVNYWGRTHRNLPLRWRWFEDGLRVVKTSSAYGHLLGARLQRIGGLTEMALSAALTGCLPSVENVHSARAAYARAASVAEVLAGAGVAVADAGVEVEVELASGKLVSLTLPWQQAGEDLAVAPSWETYGFQPISPSVPGLSTYLRSDTATAYLQFDHYPPYGEARAWAEALNASLAEHKVRRVIIDLRNNGGGDFFVGLVLAHGLVLLDQLDWRQGVYVLIGRHTYSAAMSNAAQYRQILNARLVGEPTGANPVGYQDADSFRLPNAGWQVMVSKRRYRFTDHATPGLQPDVPVAWPADAYFAGRDVPLEWILRDIDVLVHAAAENP</sequence>
<keyword evidence="1" id="KW-0732">Signal</keyword>
<dbReference type="GO" id="GO:0008236">
    <property type="term" value="F:serine-type peptidase activity"/>
    <property type="evidence" value="ECO:0007669"/>
    <property type="project" value="InterPro"/>
</dbReference>
<dbReference type="Gene3D" id="3.90.226.10">
    <property type="entry name" value="2-enoyl-CoA Hydratase, Chain A, domain 1"/>
    <property type="match status" value="1"/>
</dbReference>
<dbReference type="InterPro" id="IPR005151">
    <property type="entry name" value="Tail-specific_protease"/>
</dbReference>
<dbReference type="GO" id="GO:0006508">
    <property type="term" value="P:proteolysis"/>
    <property type="evidence" value="ECO:0007669"/>
    <property type="project" value="InterPro"/>
</dbReference>
<comment type="caution">
    <text evidence="3">The sequence shown here is derived from an EMBL/GenBank/DDBJ whole genome shotgun (WGS) entry which is preliminary data.</text>
</comment>
<proteinExistence type="predicted"/>
<name>A0A839UP78_9GAMM</name>
<feature type="chain" id="PRO_5032415643" description="Tail specific protease domain-containing protein" evidence="1">
    <location>
        <begin position="27"/>
        <end position="426"/>
    </location>
</feature>
<evidence type="ECO:0000313" key="4">
    <source>
        <dbReference type="Proteomes" id="UP000559987"/>
    </source>
</evidence>
<reference evidence="3 4" key="1">
    <citation type="submission" date="2020-08" db="EMBL/GenBank/DDBJ databases">
        <title>Genomic Encyclopedia of Type Strains, Phase III (KMG-III): the genomes of soil and plant-associated and newly described type strains.</title>
        <authorList>
            <person name="Whitman W."/>
        </authorList>
    </citation>
    <scope>NUCLEOTIDE SEQUENCE [LARGE SCALE GENOMIC DNA]</scope>
    <source>
        <strain evidence="3 4">CECT 8571</strain>
    </source>
</reference>
<dbReference type="InterPro" id="IPR029045">
    <property type="entry name" value="ClpP/crotonase-like_dom_sf"/>
</dbReference>
<organism evidence="3 4">
    <name type="scientific">Simiduia aestuariiviva</name>
    <dbReference type="NCBI Taxonomy" id="1510459"/>
    <lineage>
        <taxon>Bacteria</taxon>
        <taxon>Pseudomonadati</taxon>
        <taxon>Pseudomonadota</taxon>
        <taxon>Gammaproteobacteria</taxon>
        <taxon>Cellvibrionales</taxon>
        <taxon>Cellvibrionaceae</taxon>
        <taxon>Simiduia</taxon>
    </lineage>
</organism>
<dbReference type="AlphaFoldDB" id="A0A839UP78"/>
<evidence type="ECO:0000259" key="2">
    <source>
        <dbReference type="Pfam" id="PF03572"/>
    </source>
</evidence>
<evidence type="ECO:0000256" key="1">
    <source>
        <dbReference type="SAM" id="SignalP"/>
    </source>
</evidence>
<protein>
    <recommendedName>
        <fullName evidence="2">Tail specific protease domain-containing protein</fullName>
    </recommendedName>
</protein>
<dbReference type="Pfam" id="PF03572">
    <property type="entry name" value="Peptidase_S41"/>
    <property type="match status" value="1"/>
</dbReference>
<gene>
    <name evidence="3" type="ORF">FHS30_000371</name>
</gene>
<feature type="signal peptide" evidence="1">
    <location>
        <begin position="1"/>
        <end position="26"/>
    </location>
</feature>
<keyword evidence="4" id="KW-1185">Reference proteome</keyword>
<dbReference type="SUPFAM" id="SSF52096">
    <property type="entry name" value="ClpP/crotonase"/>
    <property type="match status" value="1"/>
</dbReference>
<accession>A0A839UP78</accession>
<dbReference type="RefSeq" id="WP_183907707.1">
    <property type="nucleotide sequence ID" value="NZ_JACHXZ010000001.1"/>
</dbReference>
<dbReference type="Proteomes" id="UP000559987">
    <property type="component" value="Unassembled WGS sequence"/>
</dbReference>
<dbReference type="EMBL" id="JACHXZ010000001">
    <property type="protein sequence ID" value="MBB3167195.1"/>
    <property type="molecule type" value="Genomic_DNA"/>
</dbReference>
<evidence type="ECO:0000313" key="3">
    <source>
        <dbReference type="EMBL" id="MBB3167195.1"/>
    </source>
</evidence>